<protein>
    <recommendedName>
        <fullName evidence="3">Cysteine-rich CWC</fullName>
    </recommendedName>
</protein>
<proteinExistence type="predicted"/>
<dbReference type="InterPro" id="IPR032720">
    <property type="entry name" value="Cys_rich_CWC"/>
</dbReference>
<accession>A0ABU1WKF4</accession>
<evidence type="ECO:0000313" key="2">
    <source>
        <dbReference type="Proteomes" id="UP001265700"/>
    </source>
</evidence>
<reference evidence="1 2" key="1">
    <citation type="submission" date="2023-07" db="EMBL/GenBank/DDBJ databases">
        <title>Sorghum-associated microbial communities from plants grown in Nebraska, USA.</title>
        <authorList>
            <person name="Schachtman D."/>
        </authorList>
    </citation>
    <scope>NUCLEOTIDE SEQUENCE [LARGE SCALE GENOMIC DNA]</scope>
    <source>
        <strain evidence="1 2">4249</strain>
    </source>
</reference>
<dbReference type="Pfam" id="PF14375">
    <property type="entry name" value="Cys_rich_CWC"/>
    <property type="match status" value="1"/>
</dbReference>
<comment type="caution">
    <text evidence="1">The sequence shown here is derived from an EMBL/GenBank/DDBJ whole genome shotgun (WGS) entry which is preliminary data.</text>
</comment>
<evidence type="ECO:0000313" key="1">
    <source>
        <dbReference type="EMBL" id="MDR7149723.1"/>
    </source>
</evidence>
<sequence>MKPTSHPPPPASGFDPTRCPLCGGDNRCAMEVERETGVQQPPCWCVSASFSPDLMARLPTESAGKACICPDCVARFAAEAQGRTAADR</sequence>
<organism evidence="1 2">
    <name type="scientific">Hydrogenophaga palleronii</name>
    <dbReference type="NCBI Taxonomy" id="65655"/>
    <lineage>
        <taxon>Bacteria</taxon>
        <taxon>Pseudomonadati</taxon>
        <taxon>Pseudomonadota</taxon>
        <taxon>Betaproteobacteria</taxon>
        <taxon>Burkholderiales</taxon>
        <taxon>Comamonadaceae</taxon>
        <taxon>Hydrogenophaga</taxon>
    </lineage>
</organism>
<dbReference type="EMBL" id="JAVDWU010000003">
    <property type="protein sequence ID" value="MDR7149723.1"/>
    <property type="molecule type" value="Genomic_DNA"/>
</dbReference>
<dbReference type="Proteomes" id="UP001265700">
    <property type="component" value="Unassembled WGS sequence"/>
</dbReference>
<keyword evidence="2" id="KW-1185">Reference proteome</keyword>
<gene>
    <name evidence="1" type="ORF">J2W49_001678</name>
</gene>
<dbReference type="RefSeq" id="WP_310314235.1">
    <property type="nucleotide sequence ID" value="NZ_JAVDWU010000003.1"/>
</dbReference>
<name>A0ABU1WKF4_9BURK</name>
<evidence type="ECO:0008006" key="3">
    <source>
        <dbReference type="Google" id="ProtNLM"/>
    </source>
</evidence>